<feature type="domain" description="Cytidyltransferase-like" evidence="11">
    <location>
        <begin position="5"/>
        <end position="177"/>
    </location>
</feature>
<evidence type="ECO:0000256" key="9">
    <source>
        <dbReference type="ARBA" id="ARBA00048721"/>
    </source>
</evidence>
<name>A0A1F7L0Q4_9BACT</name>
<protein>
    <recommendedName>
        <fullName evidence="10">Probable nicotinate-nucleotide adenylyltransferase</fullName>
        <ecNumber evidence="10">2.7.7.18</ecNumber>
    </recommendedName>
    <alternativeName>
        <fullName evidence="10">Deamido-NAD(+) diphosphorylase</fullName>
    </alternativeName>
    <alternativeName>
        <fullName evidence="10">Deamido-NAD(+) pyrophosphorylase</fullName>
    </alternativeName>
    <alternativeName>
        <fullName evidence="10">Nicotinate mononucleotide adenylyltransferase</fullName>
        <shortName evidence="10">NaMN adenylyltransferase</shortName>
    </alternativeName>
</protein>
<keyword evidence="6 10" id="KW-0547">Nucleotide-binding</keyword>
<organism evidence="12 13">
    <name type="scientific">Candidatus Roizmanbacteria bacterium RIFOXYD1_FULL_38_12</name>
    <dbReference type="NCBI Taxonomy" id="1802093"/>
    <lineage>
        <taxon>Bacteria</taxon>
        <taxon>Candidatus Roizmaniibacteriota</taxon>
    </lineage>
</organism>
<gene>
    <name evidence="10" type="primary">nadD</name>
    <name evidence="12" type="ORF">A3K52_02755</name>
</gene>
<dbReference type="InterPro" id="IPR004821">
    <property type="entry name" value="Cyt_trans-like"/>
</dbReference>
<dbReference type="Gene3D" id="3.40.50.620">
    <property type="entry name" value="HUPs"/>
    <property type="match status" value="1"/>
</dbReference>
<dbReference type="EMBL" id="MGBR01000001">
    <property type="protein sequence ID" value="OGK73681.1"/>
    <property type="molecule type" value="Genomic_DNA"/>
</dbReference>
<evidence type="ECO:0000256" key="8">
    <source>
        <dbReference type="ARBA" id="ARBA00023027"/>
    </source>
</evidence>
<evidence type="ECO:0000259" key="11">
    <source>
        <dbReference type="Pfam" id="PF01467"/>
    </source>
</evidence>
<dbReference type="PANTHER" id="PTHR39321">
    <property type="entry name" value="NICOTINATE-NUCLEOTIDE ADENYLYLTRANSFERASE-RELATED"/>
    <property type="match status" value="1"/>
</dbReference>
<evidence type="ECO:0000256" key="4">
    <source>
        <dbReference type="ARBA" id="ARBA00022679"/>
    </source>
</evidence>
<keyword evidence="7 10" id="KW-0067">ATP-binding</keyword>
<dbReference type="EC" id="2.7.7.18" evidence="10"/>
<dbReference type="SUPFAM" id="SSF52374">
    <property type="entry name" value="Nucleotidylyl transferase"/>
    <property type="match status" value="1"/>
</dbReference>
<dbReference type="PANTHER" id="PTHR39321:SF3">
    <property type="entry name" value="PHOSPHOPANTETHEINE ADENYLYLTRANSFERASE"/>
    <property type="match status" value="1"/>
</dbReference>
<dbReference type="AlphaFoldDB" id="A0A1F7L0Q4"/>
<evidence type="ECO:0000256" key="10">
    <source>
        <dbReference type="HAMAP-Rule" id="MF_00244"/>
    </source>
</evidence>
<comment type="similarity">
    <text evidence="10">Belongs to the NadD family.</text>
</comment>
<evidence type="ECO:0000256" key="5">
    <source>
        <dbReference type="ARBA" id="ARBA00022695"/>
    </source>
</evidence>
<dbReference type="GO" id="GO:0005524">
    <property type="term" value="F:ATP binding"/>
    <property type="evidence" value="ECO:0007669"/>
    <property type="project" value="UniProtKB-KW"/>
</dbReference>
<reference evidence="12 13" key="1">
    <citation type="journal article" date="2016" name="Nat. Commun.">
        <title>Thousands of microbial genomes shed light on interconnected biogeochemical processes in an aquifer system.</title>
        <authorList>
            <person name="Anantharaman K."/>
            <person name="Brown C.T."/>
            <person name="Hug L.A."/>
            <person name="Sharon I."/>
            <person name="Castelle C.J."/>
            <person name="Probst A.J."/>
            <person name="Thomas B.C."/>
            <person name="Singh A."/>
            <person name="Wilkins M.J."/>
            <person name="Karaoz U."/>
            <person name="Brodie E.L."/>
            <person name="Williams K.H."/>
            <person name="Hubbard S.S."/>
            <person name="Banfield J.F."/>
        </authorList>
    </citation>
    <scope>NUCLEOTIDE SEQUENCE [LARGE SCALE GENOMIC DNA]</scope>
</reference>
<dbReference type="HAMAP" id="MF_00244">
    <property type="entry name" value="NaMN_adenylyltr"/>
    <property type="match status" value="1"/>
</dbReference>
<evidence type="ECO:0000256" key="6">
    <source>
        <dbReference type="ARBA" id="ARBA00022741"/>
    </source>
</evidence>
<dbReference type="NCBIfam" id="TIGR00482">
    <property type="entry name" value="nicotinate (nicotinamide) nucleotide adenylyltransferase"/>
    <property type="match status" value="1"/>
</dbReference>
<evidence type="ECO:0000313" key="12">
    <source>
        <dbReference type="EMBL" id="OGK73681.1"/>
    </source>
</evidence>
<keyword evidence="3 10" id="KW-0662">Pyridine nucleotide biosynthesis</keyword>
<dbReference type="Pfam" id="PF01467">
    <property type="entry name" value="CTP_transf_like"/>
    <property type="match status" value="1"/>
</dbReference>
<comment type="pathway">
    <text evidence="2 10">Cofactor biosynthesis; NAD(+) biosynthesis; deamido-NAD(+) from nicotinate D-ribonucleotide: step 1/1.</text>
</comment>
<keyword evidence="5 10" id="KW-0548">Nucleotidyltransferase</keyword>
<dbReference type="UniPathway" id="UPA00253">
    <property type="reaction ID" value="UER00332"/>
</dbReference>
<dbReference type="InterPro" id="IPR005248">
    <property type="entry name" value="NadD/NMNAT"/>
</dbReference>
<sequence>MNIAILGGAFDPPHIGHLFVASQVKELLSMDEVWLMPCYSYFPEFPVKFSHITSPHMRADMVSLLSGQGLRISRFEFDHNKKSRTIDTMRLLKKQYPNDTFSFIIGSDTLPTFRLWNEWNSLVHDYNLIVFPRDTDLQTLEERVKLSFGIDLISSNISIIKGDVIVSNIASTHIRKRVRHNLSIRSMVLPEIEKYIFDHNLYK</sequence>
<dbReference type="GO" id="GO:0009435">
    <property type="term" value="P:NAD+ biosynthetic process"/>
    <property type="evidence" value="ECO:0007669"/>
    <property type="project" value="UniProtKB-UniRule"/>
</dbReference>
<accession>A0A1F7L0Q4</accession>
<dbReference type="CDD" id="cd02165">
    <property type="entry name" value="NMNAT"/>
    <property type="match status" value="1"/>
</dbReference>
<evidence type="ECO:0000256" key="7">
    <source>
        <dbReference type="ARBA" id="ARBA00022840"/>
    </source>
</evidence>
<dbReference type="GO" id="GO:0004515">
    <property type="term" value="F:nicotinate-nucleotide adenylyltransferase activity"/>
    <property type="evidence" value="ECO:0007669"/>
    <property type="project" value="UniProtKB-UniRule"/>
</dbReference>
<evidence type="ECO:0000313" key="13">
    <source>
        <dbReference type="Proteomes" id="UP000177050"/>
    </source>
</evidence>
<comment type="function">
    <text evidence="1 10">Catalyzes the reversible adenylation of nicotinate mononucleotide (NaMN) to nicotinic acid adenine dinucleotide (NaAD).</text>
</comment>
<evidence type="ECO:0000256" key="3">
    <source>
        <dbReference type="ARBA" id="ARBA00022642"/>
    </source>
</evidence>
<comment type="catalytic activity">
    <reaction evidence="9 10">
        <text>nicotinate beta-D-ribonucleotide + ATP + H(+) = deamido-NAD(+) + diphosphate</text>
        <dbReference type="Rhea" id="RHEA:22860"/>
        <dbReference type="ChEBI" id="CHEBI:15378"/>
        <dbReference type="ChEBI" id="CHEBI:30616"/>
        <dbReference type="ChEBI" id="CHEBI:33019"/>
        <dbReference type="ChEBI" id="CHEBI:57502"/>
        <dbReference type="ChEBI" id="CHEBI:58437"/>
        <dbReference type="EC" id="2.7.7.18"/>
    </reaction>
</comment>
<comment type="caution">
    <text evidence="12">The sequence shown here is derived from an EMBL/GenBank/DDBJ whole genome shotgun (WGS) entry which is preliminary data.</text>
</comment>
<proteinExistence type="inferred from homology"/>
<keyword evidence="8 10" id="KW-0520">NAD</keyword>
<evidence type="ECO:0000256" key="1">
    <source>
        <dbReference type="ARBA" id="ARBA00002324"/>
    </source>
</evidence>
<dbReference type="Proteomes" id="UP000177050">
    <property type="component" value="Unassembled WGS sequence"/>
</dbReference>
<dbReference type="InterPro" id="IPR014729">
    <property type="entry name" value="Rossmann-like_a/b/a_fold"/>
</dbReference>
<keyword evidence="4 10" id="KW-0808">Transferase</keyword>
<evidence type="ECO:0000256" key="2">
    <source>
        <dbReference type="ARBA" id="ARBA00005019"/>
    </source>
</evidence>
<dbReference type="NCBIfam" id="TIGR00125">
    <property type="entry name" value="cyt_tran_rel"/>
    <property type="match status" value="1"/>
</dbReference>